<evidence type="ECO:0000259" key="1">
    <source>
        <dbReference type="Pfam" id="PF00501"/>
    </source>
</evidence>
<evidence type="ECO:0000313" key="3">
    <source>
        <dbReference type="Proteomes" id="UP000199144"/>
    </source>
</evidence>
<dbReference type="AlphaFoldDB" id="A0A1I4LB62"/>
<feature type="domain" description="AMP-dependent synthetase/ligase" evidence="1">
    <location>
        <begin position="44"/>
        <end position="421"/>
    </location>
</feature>
<dbReference type="RefSeq" id="WP_093092717.1">
    <property type="nucleotide sequence ID" value="NZ_FOTQ01000002.1"/>
</dbReference>
<dbReference type="Proteomes" id="UP000199144">
    <property type="component" value="Unassembled WGS sequence"/>
</dbReference>
<accession>A0A1I4LB62</accession>
<dbReference type="Pfam" id="PF00501">
    <property type="entry name" value="AMP-binding"/>
    <property type="match status" value="1"/>
</dbReference>
<gene>
    <name evidence="2" type="ORF">SAMN04488042_10214</name>
</gene>
<dbReference type="GO" id="GO:0016405">
    <property type="term" value="F:CoA-ligase activity"/>
    <property type="evidence" value="ECO:0007669"/>
    <property type="project" value="TreeGrafter"/>
</dbReference>
<protein>
    <submittedName>
        <fullName evidence="2">Feruloyl-CoA synthase</fullName>
    </submittedName>
</protein>
<dbReference type="Gene3D" id="3.40.50.12780">
    <property type="entry name" value="N-terminal domain of ligase-like"/>
    <property type="match status" value="1"/>
</dbReference>
<proteinExistence type="predicted"/>
<dbReference type="EMBL" id="FOTQ01000002">
    <property type="protein sequence ID" value="SFL88242.1"/>
    <property type="molecule type" value="Genomic_DNA"/>
</dbReference>
<evidence type="ECO:0000313" key="2">
    <source>
        <dbReference type="EMBL" id="SFL88242.1"/>
    </source>
</evidence>
<dbReference type="PANTHER" id="PTHR24096">
    <property type="entry name" value="LONG-CHAIN-FATTY-ACID--COA LIGASE"/>
    <property type="match status" value="1"/>
</dbReference>
<dbReference type="InterPro" id="IPR000873">
    <property type="entry name" value="AMP-dep_synth/lig_dom"/>
</dbReference>
<dbReference type="PANTHER" id="PTHR24096:SF420">
    <property type="entry name" value="LONG-CHAIN-FATTY-ACID--COA LIGASE-RELATED"/>
    <property type="match status" value="1"/>
</dbReference>
<organism evidence="2 3">
    <name type="scientific">Shimia aestuarii</name>
    <dbReference type="NCBI Taxonomy" id="254406"/>
    <lineage>
        <taxon>Bacteria</taxon>
        <taxon>Pseudomonadati</taxon>
        <taxon>Pseudomonadota</taxon>
        <taxon>Alphaproteobacteria</taxon>
        <taxon>Rhodobacterales</taxon>
        <taxon>Roseobacteraceae</taxon>
    </lineage>
</organism>
<sequence length="605" mass="66397">MAELSKYQPHRVTLETRDDGTMLYRSGYDMGDSVRRTGDWLHLWAKEAPERVFLAERSGAGWREERYGAVLDKVRAIAEALLARGLNAETPILILSGNGVDHGLLSLAGQYAGIPTVPVAEQYSLIHGAHGRLRHAIELIRPKMAYIVDADQYGEALALDAFEGIDIVASRTHGRPGVTAFDDLLRGDRGVDVDGAFDALRPESVVKILMTSGSTSAPKGVMTTHGMMCANQAMIADALPFLKARPPVIVDWLPWNHVFGGSHNFNMMLANGGALYIDEGKPVKGLFERTVENLRLKTGTLSFNVPVGFGLLLKALEGDAGLRQRYFEDLDMIFYAGASLPQDIWDGLQAMAREVRGDVPLMTSSWGLTETAPATMIQHEPTERSGVVGVPMTGVTLKLVPDDEMRCEVRVRGPNVMPGYFRNIEKTQEAFDEEGFFLTGDAMRFVDRNDPARGMRFDGRISEDFKLSTGTWVRAAQLRLDMLTCLAPLAAELVITGADRDEIGVMVFPNLAELEAEGFDMAEADGALSDALLLGEIRRRLAARDREVSGSSSRVARAIVLAEPASMAESEMTAKGNLNYRRILERRKALLDRLYAAEDAAVVRI</sequence>
<reference evidence="2 3" key="1">
    <citation type="submission" date="2016-10" db="EMBL/GenBank/DDBJ databases">
        <authorList>
            <person name="de Groot N.N."/>
        </authorList>
    </citation>
    <scope>NUCLEOTIDE SEQUENCE [LARGE SCALE GENOMIC DNA]</scope>
    <source>
        <strain evidence="2 3">DSM 15283</strain>
    </source>
</reference>
<dbReference type="OrthoDB" id="9803968at2"/>
<name>A0A1I4LB62_9RHOB</name>
<dbReference type="SUPFAM" id="SSF56801">
    <property type="entry name" value="Acetyl-CoA synthetase-like"/>
    <property type="match status" value="1"/>
</dbReference>
<keyword evidence="3" id="KW-1185">Reference proteome</keyword>
<dbReference type="PROSITE" id="PS00455">
    <property type="entry name" value="AMP_BINDING"/>
    <property type="match status" value="1"/>
</dbReference>
<dbReference type="InterPro" id="IPR042099">
    <property type="entry name" value="ANL_N_sf"/>
</dbReference>
<dbReference type="InterPro" id="IPR020845">
    <property type="entry name" value="AMP-binding_CS"/>
</dbReference>
<dbReference type="STRING" id="254406.SAMN04488042_10214"/>